<reference evidence="1 2" key="1">
    <citation type="submission" date="2022-11" db="EMBL/GenBank/DDBJ databases">
        <title>Minimal conservation of predation-associated metabolite biosynthetic gene clusters underscores biosynthetic potential of Myxococcota including descriptions for ten novel species: Archangium lansinium sp. nov., Myxococcus landrumus sp. nov., Nannocystis bai.</title>
        <authorList>
            <person name="Ahearne A."/>
            <person name="Stevens C."/>
            <person name="Dowd S."/>
        </authorList>
    </citation>
    <scope>NUCLEOTIDE SEQUENCE [LARGE SCALE GENOMIC DNA]</scope>
    <source>
        <strain evidence="1 2">BB15-2</strain>
    </source>
</reference>
<name>A0ABT5EBM7_9BACT</name>
<dbReference type="InterPro" id="IPR011050">
    <property type="entry name" value="Pectin_lyase_fold/virulence"/>
</dbReference>
<dbReference type="SUPFAM" id="SSF51126">
    <property type="entry name" value="Pectin lyase-like"/>
    <property type="match status" value="1"/>
</dbReference>
<keyword evidence="2" id="KW-1185">Reference proteome</keyword>
<dbReference type="Proteomes" id="UP001221686">
    <property type="component" value="Unassembled WGS sequence"/>
</dbReference>
<sequence length="285" mass="28695">MRRVVGSVVMVLACGPGPADESAGITSAFTSSTAGEEASAPTTAITTGGETFVGCDIVLRGDVDDTASVQAALDGASDGATICFEGVFALGPIHGARRNALGILVVGSTGVALFGSDIEGNDGDNFAPPGTLAAAMPPHVGVMVLASDAVEVHGNAIADNPTTGVAVVSLAALLGLNLLPADHGLGFDGYPETVDIHDNLIENNGLAPAELFRDGFMLDPMAQLAWDGVVDLAKDNGEGQLDLCIRANGDADFVDFDALGLGAGKSFDLAPHDCAHPPLPPVEVP</sequence>
<evidence type="ECO:0000313" key="1">
    <source>
        <dbReference type="EMBL" id="MDC0722313.1"/>
    </source>
</evidence>
<dbReference type="EMBL" id="JAQNDL010000003">
    <property type="protein sequence ID" value="MDC0722313.1"/>
    <property type="molecule type" value="Genomic_DNA"/>
</dbReference>
<dbReference type="RefSeq" id="WP_272090846.1">
    <property type="nucleotide sequence ID" value="NZ_JAQNDL010000003.1"/>
</dbReference>
<organism evidence="1 2">
    <name type="scientific">Nannocystis bainbridge</name>
    <dbReference type="NCBI Taxonomy" id="2995303"/>
    <lineage>
        <taxon>Bacteria</taxon>
        <taxon>Pseudomonadati</taxon>
        <taxon>Myxococcota</taxon>
        <taxon>Polyangia</taxon>
        <taxon>Nannocystales</taxon>
        <taxon>Nannocystaceae</taxon>
        <taxon>Nannocystis</taxon>
    </lineage>
</organism>
<accession>A0ABT5EBM7</accession>
<protein>
    <recommendedName>
        <fullName evidence="3">Right handed beta helix domain-containing protein</fullName>
    </recommendedName>
</protein>
<proteinExistence type="predicted"/>
<evidence type="ECO:0000313" key="2">
    <source>
        <dbReference type="Proteomes" id="UP001221686"/>
    </source>
</evidence>
<evidence type="ECO:0008006" key="3">
    <source>
        <dbReference type="Google" id="ProtNLM"/>
    </source>
</evidence>
<gene>
    <name evidence="1" type="ORF">POL25_35820</name>
</gene>
<comment type="caution">
    <text evidence="1">The sequence shown here is derived from an EMBL/GenBank/DDBJ whole genome shotgun (WGS) entry which is preliminary data.</text>
</comment>